<name>A0ABS3WA50_9BACL</name>
<dbReference type="InterPro" id="IPR029058">
    <property type="entry name" value="AB_hydrolase_fold"/>
</dbReference>
<dbReference type="Pfam" id="PF00561">
    <property type="entry name" value="Abhydrolase_1"/>
    <property type="match status" value="1"/>
</dbReference>
<organism evidence="2 3">
    <name type="scientific">Paenibacillus artemisiicola</name>
    <dbReference type="NCBI Taxonomy" id="1172618"/>
    <lineage>
        <taxon>Bacteria</taxon>
        <taxon>Bacillati</taxon>
        <taxon>Bacillota</taxon>
        <taxon>Bacilli</taxon>
        <taxon>Bacillales</taxon>
        <taxon>Paenibacillaceae</taxon>
        <taxon>Paenibacillus</taxon>
    </lineage>
</organism>
<dbReference type="GO" id="GO:0016787">
    <property type="term" value="F:hydrolase activity"/>
    <property type="evidence" value="ECO:0007669"/>
    <property type="project" value="UniProtKB-KW"/>
</dbReference>
<dbReference type="InterPro" id="IPR050471">
    <property type="entry name" value="AB_hydrolase"/>
</dbReference>
<proteinExistence type="predicted"/>
<dbReference type="Proteomes" id="UP000670947">
    <property type="component" value="Unassembled WGS sequence"/>
</dbReference>
<dbReference type="EMBL" id="JAGGDJ010000008">
    <property type="protein sequence ID" value="MBO7745209.1"/>
    <property type="molecule type" value="Genomic_DNA"/>
</dbReference>
<protein>
    <submittedName>
        <fullName evidence="2">Alpha/beta hydrolase</fullName>
    </submittedName>
</protein>
<evidence type="ECO:0000259" key="1">
    <source>
        <dbReference type="Pfam" id="PF00561"/>
    </source>
</evidence>
<keyword evidence="3" id="KW-1185">Reference proteome</keyword>
<dbReference type="Gene3D" id="3.40.50.1820">
    <property type="entry name" value="alpha/beta hydrolase"/>
    <property type="match status" value="1"/>
</dbReference>
<gene>
    <name evidence="2" type="ORF">I8J29_13445</name>
</gene>
<dbReference type="InterPro" id="IPR000073">
    <property type="entry name" value="AB_hydrolase_1"/>
</dbReference>
<comment type="caution">
    <text evidence="2">The sequence shown here is derived from an EMBL/GenBank/DDBJ whole genome shotgun (WGS) entry which is preliminary data.</text>
</comment>
<evidence type="ECO:0000313" key="3">
    <source>
        <dbReference type="Proteomes" id="UP000670947"/>
    </source>
</evidence>
<accession>A0ABS3WA50</accession>
<dbReference type="PANTHER" id="PTHR43433:SF5">
    <property type="entry name" value="AB HYDROLASE-1 DOMAIN-CONTAINING PROTEIN"/>
    <property type="match status" value="1"/>
</dbReference>
<dbReference type="PANTHER" id="PTHR43433">
    <property type="entry name" value="HYDROLASE, ALPHA/BETA FOLD FAMILY PROTEIN"/>
    <property type="match status" value="1"/>
</dbReference>
<keyword evidence="2" id="KW-0378">Hydrolase</keyword>
<dbReference type="RefSeq" id="WP_208848100.1">
    <property type="nucleotide sequence ID" value="NZ_JAGGDJ010000008.1"/>
</dbReference>
<sequence>MPFFRMGDVELHRHEPAGGGKDGTIVCVHPPCLTGRLFESVERELGNGLRTVRWDVRGHGRSSAGSARLTLAMIAEDMRHLLDDTGAKRAYVCAYGAGAPAALTALLLHPERFAGAVLLSGSLPYADIRSRSKLQAAYVSSLLAPKGPIAFRAAWHEGRTRAEFEELRQEASLGDPGKWRDYAAACLDGRLDRQIRQIKQPVLLLYGAKDAAGADHAARLHRLLPNSELYGIIGAKGQLATREPKTTAFVIRQWSDKQAHPEIADTHEEREQLLRELAEHGAKEPGRAGLVH</sequence>
<evidence type="ECO:0000313" key="2">
    <source>
        <dbReference type="EMBL" id="MBO7745209.1"/>
    </source>
</evidence>
<dbReference type="SUPFAM" id="SSF53474">
    <property type="entry name" value="alpha/beta-Hydrolases"/>
    <property type="match status" value="1"/>
</dbReference>
<feature type="domain" description="AB hydrolase-1" evidence="1">
    <location>
        <begin position="25"/>
        <end position="233"/>
    </location>
</feature>
<reference evidence="2 3" key="1">
    <citation type="submission" date="2021-03" db="EMBL/GenBank/DDBJ databases">
        <title>Paenibacillus artemisicola MWE-103 whole genome sequence.</title>
        <authorList>
            <person name="Ham Y.J."/>
        </authorList>
    </citation>
    <scope>NUCLEOTIDE SEQUENCE [LARGE SCALE GENOMIC DNA]</scope>
    <source>
        <strain evidence="2 3">MWE-103</strain>
    </source>
</reference>